<feature type="region of interest" description="Disordered" evidence="1">
    <location>
        <begin position="28"/>
        <end position="55"/>
    </location>
</feature>
<dbReference type="Proteomes" id="UP000197619">
    <property type="component" value="Unassembled WGS sequence"/>
</dbReference>
<gene>
    <name evidence="2" type="ORF">RLOC_00000633</name>
</gene>
<name>A0A218U941_9PASE</name>
<evidence type="ECO:0000313" key="2">
    <source>
        <dbReference type="EMBL" id="OWK50148.1"/>
    </source>
</evidence>
<proteinExistence type="predicted"/>
<feature type="compositionally biased region" description="Low complexity" evidence="1">
    <location>
        <begin position="40"/>
        <end position="55"/>
    </location>
</feature>
<reference evidence="2 3" key="1">
    <citation type="submission" date="2017-05" db="EMBL/GenBank/DDBJ databases">
        <title>Genome of assembly of the Bengalese finch, Lonchura striata domestica.</title>
        <authorList>
            <person name="Colquitt B.M."/>
            <person name="Brainard M.S."/>
        </authorList>
    </citation>
    <scope>NUCLEOTIDE SEQUENCE [LARGE SCALE GENOMIC DNA]</scope>
    <source>
        <strain evidence="2">White83orange57</strain>
    </source>
</reference>
<dbReference type="EMBL" id="MUZQ01000606">
    <property type="protein sequence ID" value="OWK50148.1"/>
    <property type="molecule type" value="Genomic_DNA"/>
</dbReference>
<dbReference type="AlphaFoldDB" id="A0A218U941"/>
<evidence type="ECO:0000313" key="3">
    <source>
        <dbReference type="Proteomes" id="UP000197619"/>
    </source>
</evidence>
<evidence type="ECO:0000256" key="1">
    <source>
        <dbReference type="SAM" id="MobiDB-lite"/>
    </source>
</evidence>
<accession>A0A218U941</accession>
<comment type="caution">
    <text evidence="2">The sequence shown here is derived from an EMBL/GenBank/DDBJ whole genome shotgun (WGS) entry which is preliminary data.</text>
</comment>
<organism evidence="2 3">
    <name type="scientific">Lonchura striata</name>
    <name type="common">white-rumped munia</name>
    <dbReference type="NCBI Taxonomy" id="40157"/>
    <lineage>
        <taxon>Eukaryota</taxon>
        <taxon>Metazoa</taxon>
        <taxon>Chordata</taxon>
        <taxon>Craniata</taxon>
        <taxon>Vertebrata</taxon>
        <taxon>Euteleostomi</taxon>
        <taxon>Archelosauria</taxon>
        <taxon>Archosauria</taxon>
        <taxon>Dinosauria</taxon>
        <taxon>Saurischia</taxon>
        <taxon>Theropoda</taxon>
        <taxon>Coelurosauria</taxon>
        <taxon>Aves</taxon>
        <taxon>Neognathae</taxon>
        <taxon>Neoaves</taxon>
        <taxon>Telluraves</taxon>
        <taxon>Australaves</taxon>
        <taxon>Passeriformes</taxon>
        <taxon>Passeroidea</taxon>
        <taxon>Estrildidae</taxon>
        <taxon>Estrildinae</taxon>
        <taxon>Lonchura</taxon>
    </lineage>
</organism>
<protein>
    <submittedName>
        <fullName evidence="2">Uncharacterized protein</fullName>
    </submittedName>
</protein>
<sequence>MGSRSPSWAAGPSSAWSWTARGTCIPSGVPSTASWDTIPTGSSSRGRSASSTTASCCRGAWRSSWSAPRTGRCCPCPTSWSGTWPAGPTTRYGNAG</sequence>
<feature type="compositionally biased region" description="Polar residues" evidence="1">
    <location>
        <begin position="29"/>
        <end position="39"/>
    </location>
</feature>
<keyword evidence="3" id="KW-1185">Reference proteome</keyword>